<evidence type="ECO:0000256" key="3">
    <source>
        <dbReference type="ARBA" id="ARBA00022692"/>
    </source>
</evidence>
<dbReference type="EMBL" id="BARS01029278">
    <property type="protein sequence ID" value="GAG02694.1"/>
    <property type="molecule type" value="Genomic_DNA"/>
</dbReference>
<evidence type="ECO:0000256" key="1">
    <source>
        <dbReference type="ARBA" id="ARBA00004651"/>
    </source>
</evidence>
<keyword evidence="3 6" id="KW-0812">Transmembrane</keyword>
<keyword evidence="2" id="KW-1003">Cell membrane</keyword>
<keyword evidence="4 6" id="KW-1133">Transmembrane helix</keyword>
<feature type="transmembrane region" description="Helical" evidence="6">
    <location>
        <begin position="43"/>
        <end position="64"/>
    </location>
</feature>
<sequence length="113" mass="12217">MIAKRKFTLRFFKIKETGIFAAFILLFAAFSLASPYFFKVENLLNVVRQISLTGIMAVGMTLVIVSREIDLSVGGIYGLCAVSAGLLMINGVPVWAAIIIALIVGIFIGFLNG</sequence>
<comment type="caution">
    <text evidence="7">The sequence shown here is derived from an EMBL/GenBank/DDBJ whole genome shotgun (WGS) entry which is preliminary data.</text>
</comment>
<dbReference type="AlphaFoldDB" id="X0UA32"/>
<name>X0UA32_9ZZZZ</name>
<feature type="transmembrane region" description="Helical" evidence="6">
    <location>
        <begin position="95"/>
        <end position="112"/>
    </location>
</feature>
<reference evidence="7" key="1">
    <citation type="journal article" date="2014" name="Front. Microbiol.">
        <title>High frequency of phylogenetically diverse reductive dehalogenase-homologous genes in deep subseafloor sedimentary metagenomes.</title>
        <authorList>
            <person name="Kawai M."/>
            <person name="Futagami T."/>
            <person name="Toyoda A."/>
            <person name="Takaki Y."/>
            <person name="Nishi S."/>
            <person name="Hori S."/>
            <person name="Arai W."/>
            <person name="Tsubouchi T."/>
            <person name="Morono Y."/>
            <person name="Uchiyama I."/>
            <person name="Ito T."/>
            <person name="Fujiyama A."/>
            <person name="Inagaki F."/>
            <person name="Takami H."/>
        </authorList>
    </citation>
    <scope>NUCLEOTIDE SEQUENCE</scope>
    <source>
        <strain evidence="7">Expedition CK06-06</strain>
    </source>
</reference>
<dbReference type="Pfam" id="PF02653">
    <property type="entry name" value="BPD_transp_2"/>
    <property type="match status" value="1"/>
</dbReference>
<comment type="subcellular location">
    <subcellularLocation>
        <location evidence="1">Cell membrane</location>
        <topology evidence="1">Multi-pass membrane protein</topology>
    </subcellularLocation>
</comment>
<gene>
    <name evidence="7" type="ORF">S01H1_45781</name>
</gene>
<evidence type="ECO:0000313" key="7">
    <source>
        <dbReference type="EMBL" id="GAG02694.1"/>
    </source>
</evidence>
<evidence type="ECO:0008006" key="8">
    <source>
        <dbReference type="Google" id="ProtNLM"/>
    </source>
</evidence>
<protein>
    <recommendedName>
        <fullName evidence="8">ABC transporter permease</fullName>
    </recommendedName>
</protein>
<dbReference type="PANTHER" id="PTHR32196">
    <property type="entry name" value="ABC TRANSPORTER PERMEASE PROTEIN YPHD-RELATED-RELATED"/>
    <property type="match status" value="1"/>
</dbReference>
<evidence type="ECO:0000256" key="6">
    <source>
        <dbReference type="SAM" id="Phobius"/>
    </source>
</evidence>
<dbReference type="GO" id="GO:0005886">
    <property type="term" value="C:plasma membrane"/>
    <property type="evidence" value="ECO:0007669"/>
    <property type="project" value="UniProtKB-SubCell"/>
</dbReference>
<dbReference type="InterPro" id="IPR001851">
    <property type="entry name" value="ABC_transp_permease"/>
</dbReference>
<proteinExistence type="predicted"/>
<evidence type="ECO:0000256" key="2">
    <source>
        <dbReference type="ARBA" id="ARBA00022475"/>
    </source>
</evidence>
<accession>X0UA32</accession>
<dbReference type="GO" id="GO:0022857">
    <property type="term" value="F:transmembrane transporter activity"/>
    <property type="evidence" value="ECO:0007669"/>
    <property type="project" value="InterPro"/>
</dbReference>
<evidence type="ECO:0000256" key="5">
    <source>
        <dbReference type="ARBA" id="ARBA00023136"/>
    </source>
</evidence>
<feature type="non-terminal residue" evidence="7">
    <location>
        <position position="113"/>
    </location>
</feature>
<organism evidence="7">
    <name type="scientific">marine sediment metagenome</name>
    <dbReference type="NCBI Taxonomy" id="412755"/>
    <lineage>
        <taxon>unclassified sequences</taxon>
        <taxon>metagenomes</taxon>
        <taxon>ecological metagenomes</taxon>
    </lineage>
</organism>
<evidence type="ECO:0000256" key="4">
    <source>
        <dbReference type="ARBA" id="ARBA00022989"/>
    </source>
</evidence>
<feature type="transmembrane region" description="Helical" evidence="6">
    <location>
        <begin position="71"/>
        <end position="89"/>
    </location>
</feature>
<keyword evidence="5 6" id="KW-0472">Membrane</keyword>